<proteinExistence type="predicted"/>
<name>A0A3B6VKU6_BRAPL</name>
<dbReference type="Proteomes" id="UP000010793">
    <property type="component" value="Chromosome"/>
</dbReference>
<protein>
    <submittedName>
        <fullName evidence="1">Uncharacterized protein</fullName>
    </submittedName>
</protein>
<reference evidence="1 2" key="1">
    <citation type="journal article" date="2013" name="Genome Announc.">
        <title>Complete Genome Sequence of the Porcine Strain Brachyspira pilosicoli P43/6/78(T.).</title>
        <authorList>
            <person name="Lin C."/>
            <person name="den Bakker H.C."/>
            <person name="Suzuki H."/>
            <person name="Lefebure T."/>
            <person name="Ponnala L."/>
            <person name="Sun Q."/>
            <person name="Stanhope M.J."/>
            <person name="Wiedmann M."/>
            <person name="Duhamel G.E."/>
        </authorList>
    </citation>
    <scope>NUCLEOTIDE SEQUENCE [LARGE SCALE GENOMIC DNA]</scope>
    <source>
        <strain evidence="1 2">P43/6/78</strain>
    </source>
</reference>
<keyword evidence="2" id="KW-1185">Reference proteome</keyword>
<dbReference type="AlphaFoldDB" id="A0A3B6VKU6"/>
<dbReference type="EMBL" id="CP002873">
    <property type="protein sequence ID" value="AGA66541.1"/>
    <property type="molecule type" value="Genomic_DNA"/>
</dbReference>
<sequence length="39" mass="4489">MNILRKMIFIFGLLLALISIGTITSYEKNQKDKVIGKDY</sequence>
<accession>A0A3B6VKU6</accession>
<evidence type="ECO:0000313" key="1">
    <source>
        <dbReference type="EMBL" id="AGA66541.1"/>
    </source>
</evidence>
<gene>
    <name evidence="1" type="ORF">BPP43_06515</name>
</gene>
<dbReference type="KEGG" id="bpip:BPP43_06515"/>
<evidence type="ECO:0000313" key="2">
    <source>
        <dbReference type="Proteomes" id="UP000010793"/>
    </source>
</evidence>
<organism evidence="1 2">
    <name type="scientific">Brachyspira pilosicoli P43/6/78</name>
    <dbReference type="NCBI Taxonomy" id="1042417"/>
    <lineage>
        <taxon>Bacteria</taxon>
        <taxon>Pseudomonadati</taxon>
        <taxon>Spirochaetota</taxon>
        <taxon>Spirochaetia</taxon>
        <taxon>Brachyspirales</taxon>
        <taxon>Brachyspiraceae</taxon>
        <taxon>Brachyspira</taxon>
    </lineage>
</organism>